<evidence type="ECO:0000313" key="2">
    <source>
        <dbReference type="EMBL" id="GKT36865.1"/>
    </source>
</evidence>
<dbReference type="InterPro" id="IPR013783">
    <property type="entry name" value="Ig-like_fold"/>
</dbReference>
<accession>A0ABQ5L0I8</accession>
<reference evidence="2" key="1">
    <citation type="submission" date="2022-03" db="EMBL/GenBank/DDBJ databases">
        <title>Draft genome sequence of Aduncisulcus paluster, a free-living microaerophilic Fornicata.</title>
        <authorList>
            <person name="Yuyama I."/>
            <person name="Kume K."/>
            <person name="Tamura T."/>
            <person name="Inagaki Y."/>
            <person name="Hashimoto T."/>
        </authorList>
    </citation>
    <scope>NUCLEOTIDE SEQUENCE</scope>
    <source>
        <strain evidence="2">NY0171</strain>
    </source>
</reference>
<dbReference type="Proteomes" id="UP001057375">
    <property type="component" value="Unassembled WGS sequence"/>
</dbReference>
<feature type="region of interest" description="Disordered" evidence="1">
    <location>
        <begin position="361"/>
        <end position="399"/>
    </location>
</feature>
<feature type="non-terminal residue" evidence="2">
    <location>
        <position position="2235"/>
    </location>
</feature>
<feature type="compositionally biased region" description="Basic and acidic residues" evidence="1">
    <location>
        <begin position="1517"/>
        <end position="1545"/>
    </location>
</feature>
<feature type="compositionally biased region" description="Low complexity" evidence="1">
    <location>
        <begin position="1667"/>
        <end position="1682"/>
    </location>
</feature>
<feature type="compositionally biased region" description="Basic residues" evidence="1">
    <location>
        <begin position="2162"/>
        <end position="2177"/>
    </location>
</feature>
<feature type="compositionally biased region" description="Polar residues" evidence="1">
    <location>
        <begin position="1494"/>
        <end position="1504"/>
    </location>
</feature>
<dbReference type="PANTHER" id="PTHR46348">
    <property type="entry name" value="DELETED IN LUNG AND ESOPHAGEAL CANCER PROTEIN 1"/>
    <property type="match status" value="1"/>
</dbReference>
<dbReference type="InterPro" id="IPR033304">
    <property type="entry name" value="DLEC1"/>
</dbReference>
<evidence type="ECO:0000313" key="3">
    <source>
        <dbReference type="Proteomes" id="UP001057375"/>
    </source>
</evidence>
<feature type="compositionally biased region" description="Basic and acidic residues" evidence="1">
    <location>
        <begin position="311"/>
        <end position="324"/>
    </location>
</feature>
<keyword evidence="3" id="KW-1185">Reference proteome</keyword>
<feature type="compositionally biased region" description="Basic and acidic residues" evidence="1">
    <location>
        <begin position="2144"/>
        <end position="2161"/>
    </location>
</feature>
<protein>
    <submittedName>
        <fullName evidence="2">Hydrocephalus-inducing-like protein</fullName>
    </submittedName>
</protein>
<feature type="compositionally biased region" description="Basic residues" evidence="1">
    <location>
        <begin position="9"/>
        <end position="19"/>
    </location>
</feature>
<feature type="region of interest" description="Disordered" evidence="1">
    <location>
        <begin position="2144"/>
        <end position="2194"/>
    </location>
</feature>
<dbReference type="PANTHER" id="PTHR46348:SF1">
    <property type="entry name" value="DELETED IN LUNG AND ESOPHAGEAL CANCER PROTEIN 1"/>
    <property type="match status" value="1"/>
</dbReference>
<feature type="compositionally biased region" description="Basic and acidic residues" evidence="1">
    <location>
        <begin position="1642"/>
        <end position="1659"/>
    </location>
</feature>
<organism evidence="2 3">
    <name type="scientific">Aduncisulcus paluster</name>
    <dbReference type="NCBI Taxonomy" id="2918883"/>
    <lineage>
        <taxon>Eukaryota</taxon>
        <taxon>Metamonada</taxon>
        <taxon>Carpediemonas-like organisms</taxon>
        <taxon>Aduncisulcus</taxon>
    </lineage>
</organism>
<feature type="compositionally biased region" description="Acidic residues" evidence="1">
    <location>
        <begin position="1546"/>
        <end position="1557"/>
    </location>
</feature>
<feature type="region of interest" description="Disordered" evidence="1">
    <location>
        <begin position="1473"/>
        <end position="1558"/>
    </location>
</feature>
<dbReference type="EMBL" id="BQXS01011321">
    <property type="protein sequence ID" value="GKT36865.1"/>
    <property type="molecule type" value="Genomic_DNA"/>
</dbReference>
<feature type="compositionally biased region" description="Basic and acidic residues" evidence="1">
    <location>
        <begin position="2178"/>
        <end position="2194"/>
    </location>
</feature>
<name>A0ABQ5L0I8_9EUKA</name>
<proteinExistence type="predicted"/>
<evidence type="ECO:0000256" key="1">
    <source>
        <dbReference type="SAM" id="MobiDB-lite"/>
    </source>
</evidence>
<dbReference type="Gene3D" id="2.60.40.10">
    <property type="entry name" value="Immunoglobulins"/>
    <property type="match status" value="1"/>
</dbReference>
<feature type="compositionally biased region" description="Low complexity" evidence="1">
    <location>
        <begin position="1851"/>
        <end position="1863"/>
    </location>
</feature>
<feature type="region of interest" description="Disordered" evidence="1">
    <location>
        <begin position="1642"/>
        <end position="1682"/>
    </location>
</feature>
<sequence>MRTQSVKFKDKKRSKKTLQKKSTSFSAAELGSIPDEIVIDPCLPGKTSKRIITIQNNTDTTKTYVITTGPACALPQTGSVESLKAYHDREVDSENILTESYFSIYPKRFSLPPHTPTNIEFVFSPPLQSSRQTLSAATSHLSFCSANMYGSCELQSAPSDKLLVPPYRLSLTLYLCSSPSFYTPMKVVSMCGSVEGAVTGIWGCSDVSMPLAEDKWEVPGDAIDSSTASHIGAAQSSESICSVHGDEPLFKVSLSPLDIDAPKSLVPWERAVASGTVGSRLDACGIEIKRDETQRMLEKKKKRMDDETDLGDIHCSRSRHQHGDDQDIIHRASSDLFNEGLDDEEANAPIMGETVASTEIPSPEDEAFPEGAPGQSPEDIIGSSHTVDEGRGTDIGTDEGDMEEMTVQKREEEEQEPHPVPMIPPHGLIGLDTRYSRTEKWNGDRPFVWNKEIDDMTYDEERMVGQMSGYMSTSSRDLTLLSLPSRPLPHLPTCAILATPIGTFTDVEISCRSESVCNVGVVVDISFLSYNNHMSSATIQTAPSVFPLVDGAVCVERESSLRVPVFRYAPVELEHVCVRVDVDFVCLDDSEQAQTGCVIEEGDTIPLQEEYTSVERRRAFSFIVMLKPISPSISLAPPLIRGSDVFISSVFRTTFSVINENQFPIRAVWNIDSSVFNRDDIILTNIRMERGEERAIIGPHSSRSFTLTFQPKVLGWHDITIPIYIRSLPTCISSVPILRDSDGSRIGGFIEADVNRGLLEELYDENDEEIVKDEKENKDLVRERKMLKWAMDDSKDDSTLSSVVSARVIFRSVSSFVDVIENECHIGPVSVGSCGDGMITIINPTPIMCSYYIRTEEEEIGFWKEKGRVIVDENGGRMMDFLERKSEVENPDGYPRQQEGLVRESSQILSRQQSGSISMSSGESDVAALFFKDRMVEISDRSGVLRPHESRVINISCSAEHMHLPEACLLAPLKTWIRIYSRHAVGVLNIESELGTIGSTNIGNPLVSLVDPHISSQLHSKTISITGILFENIIRVDTPIILCGFNPIDAFKAEYNIDRLPQPPISKRPLINCPHKETFKLINGSCIPSSFKFKNQKCSKYTISFAPLYGVIPANSHRVVECTLIGHSVGDLNIMNECVCGKDIVGVCIKAEYNIDRLPQPPISKRPLINCPHKETFKLINGSCIPSSFKFKNQKCSKYTISFAPLYGVIPANSHRVVECTLIGHSVGDLNIMNECLAWLLPHSAFKAEYNIDRLPQPPISKRPLINCPHKETFKLINGSCIPSSFKFKNQKCSKYTISFAPLYGVIPANSHRVVECTLIGHSVGDLNIMNECVCGKDIVGVCIKARLAAPSFLVATPTPLYCVDSTPLMHSKLKTFKLINGSCIPSSFKFKNQKCSKYTISFAPLYGVIPANSHRVVECTLIGHSVGDLNIMNECVCGKDIVGVCIKARLAAPSFLVATPKPIIQREVWEQCEEEGDDINSDRIKQPTPPATVVSSEVQYSTQDLDEAIEPVQGDNEEKKEGEEEGKDREEQKKEEAKEEKEGGGEEEEEEEEEDGAMMLESPCDNIQADTVQISTIAPSSSLNRLTPIFSSHPVGSCSVVRFVLQNPTHSELNFSVSVQNFLPYSDMQEQKRLETELIEQAQREEEERERDEAERRSIMHGSTVKRPSSSSRRGSLARLSKSVTHQSLSLSTTDSQRSLLDSSSQKLRTKTVVVAPAVSDPGYGLFRNYFIMDKIERELKLMQMMDKSGGGIPATVRSFDQSPLFAAIDLPPFLFPSLTQKPTESIPCPIYLRNKRGMCSILGFEPRECEKLEEDISEESMKEKMNISIGSMSGHWEQWKSPSIFEPTVSSDSTVSNSNNSDEFHEQEEGEETCLPIIRRPLPFSSISLVDPISHFTFSLPSQSCQPVSVMFMSCCPGEYSEEILISCDECDSSCVIPVVVRSVGEGILVGKKTRRRVDEERARKEEEDRHRESFANVMTTLIPSPLGSSVTVTGDKAVNYRSKMSLSDLNATRPLSSLSKAELASMLIQTISSPLQPPFSALSLSLLFHSVLLFPVLSPHCPGVQRTLQIGNPTPFPIIVQCRIRTKQRIGSPALISSDNQATRLKFSSLDEIKKLWELEEKSCHEEPCEEEKELSHLCNEHRKEEQQRLAEEAEKEQKKGKKKPPAKPKKKTKKELEEEKQREEEEAQWAEKYKQLQELTRAREERIATKRVAVKQKWQRIETDFKKEQLR</sequence>
<gene>
    <name evidence="2" type="ORF">ADUPG1_009756</name>
</gene>
<feature type="region of interest" description="Disordered" evidence="1">
    <location>
        <begin position="1"/>
        <end position="20"/>
    </location>
</feature>
<comment type="caution">
    <text evidence="2">The sequence shown here is derived from an EMBL/GenBank/DDBJ whole genome shotgun (WGS) entry which is preliminary data.</text>
</comment>
<feature type="region of interest" description="Disordered" evidence="1">
    <location>
        <begin position="1851"/>
        <end position="1871"/>
    </location>
</feature>
<feature type="region of interest" description="Disordered" evidence="1">
    <location>
        <begin position="298"/>
        <end position="324"/>
    </location>
</feature>